<comment type="similarity">
    <text evidence="1">Belongs to the darcynin family.</text>
</comment>
<keyword evidence="3" id="KW-1185">Reference proteome</keyword>
<comment type="caution">
    <text evidence="2">The sequence shown here is derived from an EMBL/GenBank/DDBJ whole genome shotgun (WGS) entry which is preliminary data.</text>
</comment>
<reference evidence="2 3" key="1">
    <citation type="journal article" date="2013" name="Genome Announc.">
        <title>Draft Genome Sequence for Caulobacter sp. Strain OR37, a Bacterium Tolerant to Heavy Metals.</title>
        <authorList>
            <person name="Utturkar S.M."/>
            <person name="Bollmann A."/>
            <person name="Brzoska R.M."/>
            <person name="Klingeman D.M."/>
            <person name="Epstein S.E."/>
            <person name="Palumbo A.V."/>
            <person name="Brown S.D."/>
        </authorList>
    </citation>
    <scope>NUCLEOTIDE SEQUENCE [LARGE SCALE GENOMIC DNA]</scope>
    <source>
        <strain evidence="2 3">OR37</strain>
    </source>
</reference>
<dbReference type="Gene3D" id="3.30.70.3420">
    <property type="match status" value="1"/>
</dbReference>
<sequence precursor="true">MSTEPQTMTLFMLVRTTPAWLALAPKDRFAFFDAHIDPLLAAQPAVKLRFYDAEFYDARVSDVLVWETADQAAYRAIVEGLRETPFWDHYFHIVDIIPAIENAYADHYDAKLIGAAA</sequence>
<dbReference type="STRING" id="1292034.OR37_02993"/>
<dbReference type="EMBL" id="APMP01000021">
    <property type="protein sequence ID" value="ENZ81132.1"/>
    <property type="molecule type" value="Genomic_DNA"/>
</dbReference>
<evidence type="ECO:0000313" key="3">
    <source>
        <dbReference type="Proteomes" id="UP000013063"/>
    </source>
</evidence>
<dbReference type="InterPro" id="IPR031409">
    <property type="entry name" value="Darcynin"/>
</dbReference>
<proteinExistence type="inferred from homology"/>
<dbReference type="RefSeq" id="WP_004621530.1">
    <property type="nucleotide sequence ID" value="NZ_APMP01000021.1"/>
</dbReference>
<dbReference type="OrthoDB" id="117791at2"/>
<dbReference type="PATRIC" id="fig|1292034.3.peg.2974"/>
<evidence type="ECO:0000313" key="2">
    <source>
        <dbReference type="EMBL" id="ENZ81132.1"/>
    </source>
</evidence>
<dbReference type="AlphaFoldDB" id="R0EJ10"/>
<protein>
    <recommendedName>
        <fullName evidence="4">Darcynin</fullName>
    </recommendedName>
</protein>
<accession>R0EJ10</accession>
<name>R0EJ10_CAUVI</name>
<gene>
    <name evidence="2" type="ORF">OR37_02993</name>
</gene>
<dbReference type="Proteomes" id="UP000013063">
    <property type="component" value="Unassembled WGS sequence"/>
</dbReference>
<evidence type="ECO:0000256" key="1">
    <source>
        <dbReference type="ARBA" id="ARBA00006869"/>
    </source>
</evidence>
<organism evidence="2 3">
    <name type="scientific">Caulobacter vibrioides OR37</name>
    <dbReference type="NCBI Taxonomy" id="1292034"/>
    <lineage>
        <taxon>Bacteria</taxon>
        <taxon>Pseudomonadati</taxon>
        <taxon>Pseudomonadota</taxon>
        <taxon>Alphaproteobacteria</taxon>
        <taxon>Caulobacterales</taxon>
        <taxon>Caulobacteraceae</taxon>
        <taxon>Caulobacter</taxon>
    </lineage>
</organism>
<dbReference type="Pfam" id="PF17074">
    <property type="entry name" value="Darcynin"/>
    <property type="match status" value="1"/>
</dbReference>
<dbReference type="eggNOG" id="ENOG50334CA">
    <property type="taxonomic scope" value="Bacteria"/>
</dbReference>
<evidence type="ECO:0008006" key="4">
    <source>
        <dbReference type="Google" id="ProtNLM"/>
    </source>
</evidence>